<dbReference type="GO" id="GO:0003677">
    <property type="term" value="F:DNA binding"/>
    <property type="evidence" value="ECO:0007669"/>
    <property type="project" value="UniProtKB-KW"/>
</dbReference>
<comment type="caution">
    <text evidence="2">The sequence shown here is derived from an EMBL/GenBank/DDBJ whole genome shotgun (WGS) entry which is preliminary data.</text>
</comment>
<dbReference type="RefSeq" id="WP_046042354.1">
    <property type="nucleotide sequence ID" value="NZ_LACC01000025.1"/>
</dbReference>
<proteinExistence type="predicted"/>
<name>A0A0F4THC3_PSEFL</name>
<dbReference type="InterPro" id="IPR041657">
    <property type="entry name" value="HTH_17"/>
</dbReference>
<dbReference type="AlphaFoldDB" id="A0A0F4THC3"/>
<reference evidence="2 3" key="1">
    <citation type="submission" date="2015-03" db="EMBL/GenBank/DDBJ databases">
        <title>Comparative genomics of Pseudomonas insights into diversity of traits involved in vanlence and defense.</title>
        <authorList>
            <person name="Qin Y."/>
        </authorList>
    </citation>
    <scope>NUCLEOTIDE SEQUENCE [LARGE SCALE GENOMIC DNA]</scope>
    <source>
        <strain evidence="2 3">C8</strain>
    </source>
</reference>
<gene>
    <name evidence="2" type="ORF">VC35_21020</name>
</gene>
<protein>
    <submittedName>
        <fullName evidence="2">DNA-binding protein</fullName>
    </submittedName>
</protein>
<evidence type="ECO:0000313" key="2">
    <source>
        <dbReference type="EMBL" id="KJZ43454.1"/>
    </source>
</evidence>
<dbReference type="InterPro" id="IPR010093">
    <property type="entry name" value="SinI_DNA-bd"/>
</dbReference>
<dbReference type="EMBL" id="LACC01000025">
    <property type="protein sequence ID" value="KJZ43454.1"/>
    <property type="molecule type" value="Genomic_DNA"/>
</dbReference>
<sequence>MEQAHQIAPLSVSVEDAARIVGYSRSGVYELIASGDLKAFKLGRRRLILMTELKAWIERAAKDGAR</sequence>
<dbReference type="NCBIfam" id="TIGR01764">
    <property type="entry name" value="excise"/>
    <property type="match status" value="1"/>
</dbReference>
<dbReference type="OrthoDB" id="6050739at2"/>
<organism evidence="2 3">
    <name type="scientific">Pseudomonas fluorescens</name>
    <dbReference type="NCBI Taxonomy" id="294"/>
    <lineage>
        <taxon>Bacteria</taxon>
        <taxon>Pseudomonadati</taxon>
        <taxon>Pseudomonadota</taxon>
        <taxon>Gammaproteobacteria</taxon>
        <taxon>Pseudomonadales</taxon>
        <taxon>Pseudomonadaceae</taxon>
        <taxon>Pseudomonas</taxon>
    </lineage>
</organism>
<keyword evidence="2" id="KW-0238">DNA-binding</keyword>
<dbReference type="Pfam" id="PF12728">
    <property type="entry name" value="HTH_17"/>
    <property type="match status" value="1"/>
</dbReference>
<feature type="domain" description="Helix-turn-helix" evidence="1">
    <location>
        <begin position="13"/>
        <end position="59"/>
    </location>
</feature>
<evidence type="ECO:0000259" key="1">
    <source>
        <dbReference type="Pfam" id="PF12728"/>
    </source>
</evidence>
<dbReference type="Proteomes" id="UP000033588">
    <property type="component" value="Unassembled WGS sequence"/>
</dbReference>
<dbReference type="PATRIC" id="fig|294.132.peg.3390"/>
<accession>A0A0F4THC3</accession>
<evidence type="ECO:0000313" key="3">
    <source>
        <dbReference type="Proteomes" id="UP000033588"/>
    </source>
</evidence>